<dbReference type="AlphaFoldDB" id="A0AAV9NYT2"/>
<dbReference type="GeneID" id="89931904"/>
<accession>A0AAV9NYT2</accession>
<protein>
    <recommendedName>
        <fullName evidence="3">Sexual development protein</fullName>
    </recommendedName>
</protein>
<keyword evidence="2" id="KW-1185">Reference proteome</keyword>
<evidence type="ECO:0000313" key="1">
    <source>
        <dbReference type="EMBL" id="KAK5163629.1"/>
    </source>
</evidence>
<organism evidence="1 2">
    <name type="scientific">Saxophila tyrrhenica</name>
    <dbReference type="NCBI Taxonomy" id="1690608"/>
    <lineage>
        <taxon>Eukaryota</taxon>
        <taxon>Fungi</taxon>
        <taxon>Dikarya</taxon>
        <taxon>Ascomycota</taxon>
        <taxon>Pezizomycotina</taxon>
        <taxon>Dothideomycetes</taxon>
        <taxon>Dothideomycetidae</taxon>
        <taxon>Mycosphaerellales</taxon>
        <taxon>Extremaceae</taxon>
        <taxon>Saxophila</taxon>
    </lineage>
</organism>
<comment type="caution">
    <text evidence="1">The sequence shown here is derived from an EMBL/GenBank/DDBJ whole genome shotgun (WGS) entry which is preliminary data.</text>
</comment>
<dbReference type="EMBL" id="JAVRRT010000024">
    <property type="protein sequence ID" value="KAK5163629.1"/>
    <property type="molecule type" value="Genomic_DNA"/>
</dbReference>
<name>A0AAV9NYT2_9PEZI</name>
<sequence>MYGKIASTAFGLLAVANARPAPQVTPAFTDVVHSVTPSASIATTTTAAVTPAFTDVVHSVTPSSSSSALTVGGTSVPATFTSFPTGGVYSGNSSHAAKFPLPNGFPNIAKGSPQLTTLEQQAHGELSNGAAPTNLHPDTVNSLAFIAFNELFEVSFFTQLVDKIVKSAPGFTSKDIPADRDTVLADLKVIVAQEELHALNALGAFNANTGKTVAPCTYKFPVKTFSEAIALASKFTDVVLGTLPDIQTVAAENMDIGLVRAVGSVVGQEGEQNGFFRSLSGKVPSELPFLTASARNFAYNAILQNFVEHCPSETIDLLEMPAAGTPLNETGVLNVLTTKLGLEDVTAAFSIQTVDTANTEAYYKSKKGSQLYITYINQQNTPISYKISDLSFSAGAIHFKAPFKGKTDFLNGLTIAAVTNKDESMSDVDTVASDMIFGPGLIEVN</sequence>
<proteinExistence type="predicted"/>
<evidence type="ECO:0000313" key="2">
    <source>
        <dbReference type="Proteomes" id="UP001337655"/>
    </source>
</evidence>
<reference evidence="1 2" key="1">
    <citation type="submission" date="2023-08" db="EMBL/GenBank/DDBJ databases">
        <title>Black Yeasts Isolated from many extreme environments.</title>
        <authorList>
            <person name="Coleine C."/>
            <person name="Stajich J.E."/>
            <person name="Selbmann L."/>
        </authorList>
    </citation>
    <scope>NUCLEOTIDE SEQUENCE [LARGE SCALE GENOMIC DNA]</scope>
    <source>
        <strain evidence="1 2">CCFEE 5935</strain>
    </source>
</reference>
<evidence type="ECO:0008006" key="3">
    <source>
        <dbReference type="Google" id="ProtNLM"/>
    </source>
</evidence>
<gene>
    <name evidence="1" type="ORF">LTR77_010578</name>
</gene>
<dbReference type="RefSeq" id="XP_064654071.1">
    <property type="nucleotide sequence ID" value="XM_064807796.1"/>
</dbReference>
<dbReference type="Proteomes" id="UP001337655">
    <property type="component" value="Unassembled WGS sequence"/>
</dbReference>